<accession>A0A0F7W1A4</accession>
<dbReference type="KEGG" id="sle:sle_33150"/>
<dbReference type="AlphaFoldDB" id="A0A0F7W1A4"/>
<evidence type="ECO:0000313" key="2">
    <source>
        <dbReference type="EMBL" id="CQR62776.1"/>
    </source>
</evidence>
<evidence type="ECO:0000256" key="1">
    <source>
        <dbReference type="SAM" id="MobiDB-lite"/>
    </source>
</evidence>
<name>A0A0F7W1A4_STRLW</name>
<organism evidence="2 3">
    <name type="scientific">Streptomyces leeuwenhoekii</name>
    <dbReference type="NCBI Taxonomy" id="1437453"/>
    <lineage>
        <taxon>Bacteria</taxon>
        <taxon>Bacillati</taxon>
        <taxon>Actinomycetota</taxon>
        <taxon>Actinomycetes</taxon>
        <taxon>Kitasatosporales</taxon>
        <taxon>Streptomycetaceae</taxon>
        <taxon>Streptomyces</taxon>
    </lineage>
</organism>
<gene>
    <name evidence="2" type="primary">sle_33150</name>
</gene>
<feature type="region of interest" description="Disordered" evidence="1">
    <location>
        <begin position="64"/>
        <end position="84"/>
    </location>
</feature>
<dbReference type="EMBL" id="LN831790">
    <property type="protein sequence ID" value="CQR62776.1"/>
    <property type="molecule type" value="Genomic_DNA"/>
</dbReference>
<protein>
    <submittedName>
        <fullName evidence="2">Uncharacterized protein</fullName>
    </submittedName>
</protein>
<evidence type="ECO:0000313" key="3">
    <source>
        <dbReference type="Proteomes" id="UP000035016"/>
    </source>
</evidence>
<proteinExistence type="predicted"/>
<sequence>MWSYDALLGKAGAYFNRAEEHPRADGEVFALWLLLGLEFLLRAPLARVHPTLLADPDGTAILHAAGFPPKPAQPGAKPPKDPKSIATHTVISRLGVVIEEFTKERQDEATFLTNLRNRELHTGDAALSLDSSVWLPRFTRVTTVVCEHLGLEPSDLLGAEIVQLGQQLVDDEDKRLEHEVKKRIEACAATFADLTDDLVSARRAAARPGDKGILDHVVECPACQSRVWPSLEAVRRTNERIESYGIYADVISVATGLSCQVCGLVLNGTAEIKSAGLPQQYTHEEEETFEERFLDTYEPDYGND</sequence>
<dbReference type="Proteomes" id="UP000035016">
    <property type="component" value="Chromosome Chromosome"/>
</dbReference>
<reference evidence="2 3" key="1">
    <citation type="submission" date="2015-02" db="EMBL/GenBank/DDBJ databases">
        <authorList>
            <person name="Gomez-Escribano P.J."/>
        </authorList>
    </citation>
    <scope>NUCLEOTIDE SEQUENCE [LARGE SCALE GENOMIC DNA]</scope>
    <source>
        <strain evidence="3">C34 (DSM 42122 / NRRL B-24963)</strain>
    </source>
</reference>